<dbReference type="AlphaFoldDB" id="W6M089"/>
<evidence type="ECO:0000313" key="2">
    <source>
        <dbReference type="Proteomes" id="UP000035760"/>
    </source>
</evidence>
<dbReference type="Gene3D" id="3.40.630.10">
    <property type="entry name" value="Zn peptidases"/>
    <property type="match status" value="1"/>
</dbReference>
<dbReference type="PANTHER" id="PTHR37326">
    <property type="entry name" value="BLL3975 PROTEIN"/>
    <property type="match status" value="1"/>
</dbReference>
<gene>
    <name evidence="1" type="ORF">BN873_10088</name>
</gene>
<sequence>MPIESATVLCGNKNLFYHDIGPRERTPRLALVGDLRGTGLNGMFVLSRLAAFLSGIHSGQVPGSRLRERVVIVPVTNILELPATRIAKRPRTHVDQRRSLWGATTEALVALTRTAYYRVEIQQNSPDIEDMPQVCLYAPSDDERATACLFGLPAVIERPMEPGAGSDLRRAWRLLGGENFSVHIGQAGTLCTSYCEDLFKALVSFLDRTGIVDGLNLTDEEDRLRYFDLRQVFVVLAEQSGIFSSSVAVGRWVRAGAELGRIYDCFTGGGRARMVAPVTGLVASLRRQPLLCKGELLARILVPTGASSRGRLTPVGKAAWPMGQT</sequence>
<reference evidence="1" key="1">
    <citation type="submission" date="2013-07" db="EMBL/GenBank/DDBJ databases">
        <authorList>
            <person name="McIlroy S."/>
        </authorList>
    </citation>
    <scope>NUCLEOTIDE SEQUENCE [LARGE SCALE GENOMIC DNA]</scope>
    <source>
        <strain evidence="1">Run_A_D11</strain>
    </source>
</reference>
<proteinExistence type="predicted"/>
<dbReference type="SUPFAM" id="SSF53187">
    <property type="entry name" value="Zn-dependent exopeptidases"/>
    <property type="match status" value="1"/>
</dbReference>
<protein>
    <submittedName>
        <fullName evidence="1">Succinylglutamate desuccinylase/aspartoacylase</fullName>
    </submittedName>
</protein>
<reference evidence="1" key="2">
    <citation type="submission" date="2014-03" db="EMBL/GenBank/DDBJ databases">
        <title>Candidatus Competibacter-lineage genomes retrieved from metagenomes reveal functional metabolic diversity.</title>
        <authorList>
            <person name="McIlroy S.J."/>
            <person name="Albertsen M."/>
            <person name="Andresen E.K."/>
            <person name="Saunders A.M."/>
            <person name="Kristiansen R."/>
            <person name="Stokholm-Bjerregaard M."/>
            <person name="Nielsen K.L."/>
            <person name="Nielsen P.H."/>
        </authorList>
    </citation>
    <scope>NUCLEOTIDE SEQUENCE</scope>
    <source>
        <strain evidence="1">Run_A_D11</strain>
    </source>
</reference>
<dbReference type="STRING" id="1400863.BN873_10088"/>
<name>W6M089_9GAMM</name>
<dbReference type="EMBL" id="CBTJ020000001">
    <property type="protein sequence ID" value="CDI00832.1"/>
    <property type="molecule type" value="Genomic_DNA"/>
</dbReference>
<dbReference type="Proteomes" id="UP000035760">
    <property type="component" value="Unassembled WGS sequence"/>
</dbReference>
<dbReference type="PANTHER" id="PTHR37326:SF1">
    <property type="entry name" value="BLL3975 PROTEIN"/>
    <property type="match status" value="1"/>
</dbReference>
<comment type="caution">
    <text evidence="1">The sequence shown here is derived from an EMBL/GenBank/DDBJ whole genome shotgun (WGS) entry which is preliminary data.</text>
</comment>
<organism evidence="1 2">
    <name type="scientific">Candidatus Competibacter denitrificans Run_A_D11</name>
    <dbReference type="NCBI Taxonomy" id="1400863"/>
    <lineage>
        <taxon>Bacteria</taxon>
        <taxon>Pseudomonadati</taxon>
        <taxon>Pseudomonadota</taxon>
        <taxon>Gammaproteobacteria</taxon>
        <taxon>Candidatus Competibacteraceae</taxon>
        <taxon>Candidatus Competibacter</taxon>
    </lineage>
</organism>
<dbReference type="InterPro" id="IPR053138">
    <property type="entry name" value="N-alpha-Ac-DABA_deacetylase"/>
</dbReference>
<keyword evidence="2" id="KW-1185">Reference proteome</keyword>
<evidence type="ECO:0000313" key="1">
    <source>
        <dbReference type="EMBL" id="CDI00832.1"/>
    </source>
</evidence>
<accession>W6M089</accession>